<keyword evidence="1 3" id="KW-0812">Transmembrane</keyword>
<proteinExistence type="predicted"/>
<dbReference type="PANTHER" id="PTHR37815">
    <property type="entry name" value="UPF0397 PROTEIN BC_2624-RELATED"/>
    <property type="match status" value="1"/>
</dbReference>
<evidence type="ECO:0000256" key="2">
    <source>
        <dbReference type="ARBA" id="ARBA00022989"/>
    </source>
</evidence>
<feature type="transmembrane region" description="Helical" evidence="3">
    <location>
        <begin position="112"/>
        <end position="133"/>
    </location>
</feature>
<dbReference type="AlphaFoldDB" id="A0A9D1RVI3"/>
<reference evidence="4" key="2">
    <citation type="submission" date="2021-04" db="EMBL/GenBank/DDBJ databases">
        <authorList>
            <person name="Gilroy R."/>
        </authorList>
    </citation>
    <scope>NUCLEOTIDE SEQUENCE</scope>
    <source>
        <strain evidence="4">ChiGjej6B6-1540</strain>
    </source>
</reference>
<protein>
    <submittedName>
        <fullName evidence="4">ECF transporter S component</fullName>
    </submittedName>
</protein>
<dbReference type="PANTHER" id="PTHR37815:SF3">
    <property type="entry name" value="UPF0397 PROTEIN SPR0429"/>
    <property type="match status" value="1"/>
</dbReference>
<feature type="transmembrane region" description="Helical" evidence="3">
    <location>
        <begin position="82"/>
        <end position="100"/>
    </location>
</feature>
<dbReference type="Pfam" id="PF07155">
    <property type="entry name" value="ECF-ribofla_trS"/>
    <property type="match status" value="1"/>
</dbReference>
<accession>A0A9D1RVI3</accession>
<keyword evidence="2 3" id="KW-1133">Transmembrane helix</keyword>
<evidence type="ECO:0000256" key="3">
    <source>
        <dbReference type="SAM" id="Phobius"/>
    </source>
</evidence>
<dbReference type="GO" id="GO:0016020">
    <property type="term" value="C:membrane"/>
    <property type="evidence" value="ECO:0007669"/>
    <property type="project" value="InterPro"/>
</dbReference>
<sequence length="190" mass="20482">MQEKRTFDTRTIAVIGVLAAMVFALTYVGIDIPSPLGKCKIHFGNIMCILSGLLFGPVTGGLAAGIGSALFDLTDPSWAPEFWITFINKFAMGCVAGLVYRRLTVVGPQNRTWISALCGSLTYSFLYISKNILSGHFINGFTWQTAIWETGIVKLPVTLVNGVLAVVCASLLCLALRPALRRAHVLTGMA</sequence>
<comment type="caution">
    <text evidence="4">The sequence shown here is derived from an EMBL/GenBank/DDBJ whole genome shotgun (WGS) entry which is preliminary data.</text>
</comment>
<evidence type="ECO:0000256" key="1">
    <source>
        <dbReference type="ARBA" id="ARBA00022692"/>
    </source>
</evidence>
<feature type="transmembrane region" description="Helical" evidence="3">
    <location>
        <begin position="12"/>
        <end position="30"/>
    </location>
</feature>
<reference evidence="4" key="1">
    <citation type="journal article" date="2021" name="PeerJ">
        <title>Extensive microbial diversity within the chicken gut microbiome revealed by metagenomics and culture.</title>
        <authorList>
            <person name="Gilroy R."/>
            <person name="Ravi A."/>
            <person name="Getino M."/>
            <person name="Pursley I."/>
            <person name="Horton D.L."/>
            <person name="Alikhan N.F."/>
            <person name="Baker D."/>
            <person name="Gharbi K."/>
            <person name="Hall N."/>
            <person name="Watson M."/>
            <person name="Adriaenssens E.M."/>
            <person name="Foster-Nyarko E."/>
            <person name="Jarju S."/>
            <person name="Secka A."/>
            <person name="Antonio M."/>
            <person name="Oren A."/>
            <person name="Chaudhuri R.R."/>
            <person name="La Ragione R."/>
            <person name="Hildebrand F."/>
            <person name="Pallen M.J."/>
        </authorList>
    </citation>
    <scope>NUCLEOTIDE SEQUENCE</scope>
    <source>
        <strain evidence="4">ChiGjej6B6-1540</strain>
    </source>
</reference>
<feature type="transmembrane region" description="Helical" evidence="3">
    <location>
        <begin position="42"/>
        <end position="70"/>
    </location>
</feature>
<dbReference type="Proteomes" id="UP000824192">
    <property type="component" value="Unassembled WGS sequence"/>
</dbReference>
<dbReference type="Gene3D" id="1.10.1760.20">
    <property type="match status" value="1"/>
</dbReference>
<gene>
    <name evidence="4" type="ORF">H9868_03170</name>
</gene>
<dbReference type="InterPro" id="IPR009825">
    <property type="entry name" value="ECF_substrate-spec-like"/>
</dbReference>
<name>A0A9D1RVI3_9FIRM</name>
<evidence type="ECO:0000313" key="4">
    <source>
        <dbReference type="EMBL" id="HIW93521.1"/>
    </source>
</evidence>
<organism evidence="4 5">
    <name type="scientific">Candidatus Flavonifractor merdipullorum</name>
    <dbReference type="NCBI Taxonomy" id="2838590"/>
    <lineage>
        <taxon>Bacteria</taxon>
        <taxon>Bacillati</taxon>
        <taxon>Bacillota</taxon>
        <taxon>Clostridia</taxon>
        <taxon>Eubacteriales</taxon>
        <taxon>Oscillospiraceae</taxon>
        <taxon>Flavonifractor</taxon>
    </lineage>
</organism>
<evidence type="ECO:0000313" key="5">
    <source>
        <dbReference type="Proteomes" id="UP000824192"/>
    </source>
</evidence>
<feature type="transmembrane region" description="Helical" evidence="3">
    <location>
        <begin position="153"/>
        <end position="176"/>
    </location>
</feature>
<dbReference type="EMBL" id="DXGA01000069">
    <property type="protein sequence ID" value="HIW93521.1"/>
    <property type="molecule type" value="Genomic_DNA"/>
</dbReference>
<keyword evidence="3" id="KW-0472">Membrane</keyword>